<evidence type="ECO:0000313" key="1">
    <source>
        <dbReference type="EMBL" id="KAK7336416.1"/>
    </source>
</evidence>
<sequence>MWVLNLKKWVFCFQFNGLDKGRGGGGGDKEDGDKDLIFCEENLSLQFERLSWRRKDWEAGVREEWWWLWWRMFIRASVIQLWGGTLSCRDAFRENFKHIGACIPRSAEEVVEEFESNKDELYGHGKDLRSGMRREMQRFFALWNFFLKGTVGSGIPVGCRNRFIPQSQFALNKTEVETLDA</sequence>
<proteinExistence type="predicted"/>
<reference evidence="1 2" key="1">
    <citation type="submission" date="2024-01" db="EMBL/GenBank/DDBJ databases">
        <title>The genomes of 5 underutilized Papilionoideae crops provide insights into root nodulation and disease resistanc.</title>
        <authorList>
            <person name="Jiang F."/>
        </authorList>
    </citation>
    <scope>NUCLEOTIDE SEQUENCE [LARGE SCALE GENOMIC DNA]</scope>
    <source>
        <strain evidence="1">LVBAO_FW01</strain>
        <tissue evidence="1">Leaves</tissue>
    </source>
</reference>
<dbReference type="EMBL" id="JAYMYQ010000004">
    <property type="protein sequence ID" value="KAK7336416.1"/>
    <property type="molecule type" value="Genomic_DNA"/>
</dbReference>
<accession>A0AAN9LIU7</accession>
<name>A0AAN9LIU7_CANGL</name>
<comment type="caution">
    <text evidence="1">The sequence shown here is derived from an EMBL/GenBank/DDBJ whole genome shotgun (WGS) entry which is preliminary data.</text>
</comment>
<dbReference type="Proteomes" id="UP001367508">
    <property type="component" value="Unassembled WGS sequence"/>
</dbReference>
<gene>
    <name evidence="1" type="ORF">VNO77_16957</name>
</gene>
<organism evidence="1 2">
    <name type="scientific">Canavalia gladiata</name>
    <name type="common">Sword bean</name>
    <name type="synonym">Dolichos gladiatus</name>
    <dbReference type="NCBI Taxonomy" id="3824"/>
    <lineage>
        <taxon>Eukaryota</taxon>
        <taxon>Viridiplantae</taxon>
        <taxon>Streptophyta</taxon>
        <taxon>Embryophyta</taxon>
        <taxon>Tracheophyta</taxon>
        <taxon>Spermatophyta</taxon>
        <taxon>Magnoliopsida</taxon>
        <taxon>eudicotyledons</taxon>
        <taxon>Gunneridae</taxon>
        <taxon>Pentapetalae</taxon>
        <taxon>rosids</taxon>
        <taxon>fabids</taxon>
        <taxon>Fabales</taxon>
        <taxon>Fabaceae</taxon>
        <taxon>Papilionoideae</taxon>
        <taxon>50 kb inversion clade</taxon>
        <taxon>NPAAA clade</taxon>
        <taxon>indigoferoid/millettioid clade</taxon>
        <taxon>Phaseoleae</taxon>
        <taxon>Canavalia</taxon>
    </lineage>
</organism>
<evidence type="ECO:0000313" key="2">
    <source>
        <dbReference type="Proteomes" id="UP001367508"/>
    </source>
</evidence>
<protein>
    <submittedName>
        <fullName evidence="1">Uncharacterized protein</fullName>
    </submittedName>
</protein>
<dbReference type="AlphaFoldDB" id="A0AAN9LIU7"/>
<keyword evidence="2" id="KW-1185">Reference proteome</keyword>